<gene>
    <name evidence="5" type="ORF">JXQ802_LOCUS12475</name>
    <name evidence="4" type="ORF">PYM288_LOCUS4377</name>
</gene>
<dbReference type="Pfam" id="PF00443">
    <property type="entry name" value="UCH"/>
    <property type="match status" value="1"/>
</dbReference>
<feature type="region of interest" description="Disordered" evidence="2">
    <location>
        <begin position="786"/>
        <end position="827"/>
    </location>
</feature>
<comment type="catalytic activity">
    <reaction evidence="1">
        <text>Thiol-dependent hydrolysis of ester, thioester, amide, peptide and isopeptide bonds formed by the C-terminal Gly of ubiquitin (a 76-residue protein attached to proteins as an intracellular targeting signal).</text>
        <dbReference type="EC" id="3.4.19.12"/>
    </reaction>
</comment>
<keyword evidence="1" id="KW-0378">Hydrolase</keyword>
<dbReference type="AlphaFoldDB" id="A0A813SJM6"/>
<dbReference type="InterPro" id="IPR018200">
    <property type="entry name" value="USP_CS"/>
</dbReference>
<reference evidence="4" key="1">
    <citation type="submission" date="2021-02" db="EMBL/GenBank/DDBJ databases">
        <authorList>
            <person name="Nowell W R."/>
        </authorList>
    </citation>
    <scope>NUCLEOTIDE SEQUENCE</scope>
</reference>
<keyword evidence="1" id="KW-0833">Ubl conjugation pathway</keyword>
<dbReference type="Proteomes" id="UP000663854">
    <property type="component" value="Unassembled WGS sequence"/>
</dbReference>
<evidence type="ECO:0000313" key="6">
    <source>
        <dbReference type="Proteomes" id="UP000663854"/>
    </source>
</evidence>
<evidence type="ECO:0000256" key="1">
    <source>
        <dbReference type="RuleBase" id="RU366025"/>
    </source>
</evidence>
<dbReference type="GO" id="GO:0006508">
    <property type="term" value="P:proteolysis"/>
    <property type="evidence" value="ECO:0007669"/>
    <property type="project" value="UniProtKB-KW"/>
</dbReference>
<dbReference type="InterPro" id="IPR028889">
    <property type="entry name" value="USP"/>
</dbReference>
<accession>A0A813SJM6</accession>
<dbReference type="PROSITE" id="PS00973">
    <property type="entry name" value="USP_2"/>
    <property type="match status" value="1"/>
</dbReference>
<dbReference type="GO" id="GO:0004843">
    <property type="term" value="F:cysteine-type deubiquitinase activity"/>
    <property type="evidence" value="ECO:0007669"/>
    <property type="project" value="UniProtKB-UniRule"/>
</dbReference>
<sequence length="827" mass="95738">MNQIICGILKSTHPLTVKQQLLERIRSTYLQTPCSATIPIIDRTCYYIINYVREITLTKIDNDTLIFCRICLQCCHNPECICLIAEHLINDSHIDLSISFVQLLSDCLPIEIGRPFLERAVFERHELNNEALRFILYLITKNHQLTNAQRIIFYIKLVELVLFRLRTLDYSIEQVELFCKQLSSTIQELCYDNNNNHKQSNDLLNDIVNGVTSGLLTCLADSTTTNEPSTALANIIDLLQECPNENLLDSFILTIDDDRLVLCLNRLARVFCWPCSTTKPSQWLVSIWKLLFKREREMLVAHSASSSIISDLISMIGNPSCYQNVVPALCWIFVNQPFHLQTFASSLQSEILQLVINNPNFLNDNIEMNNLVESVRYGLKSLLNNEDYLLDHDLFNNLLQSLPKLNSAYAKNIQLMKCKSSSIENNSNEITIRLHDKVGLVNIGNTCYLNAIMQALYACTKFRMCVLNCDILSSNNELLKSLQNLFAFLALSQRPYYRPEKFWLQAKPSYFERNQQQDCQEFLRHLLDSLHEEAKKTIQNESNIDFVKQHLMGTCVHLSKCLTCLSITKSQDLFYDLSIGFNDQSSTNNEEQKCFSLQSLIDHAFAWESLNNENQLACDKCQIKQDGLRRMFLTSHPNYLVLLLKRFVHNRLTGKYEKCLDRTTLPELIKLLTVNETFISYRLKAIVVHHGLSMNSGHYYAFVNFNNDDLIDKTNTNYIGWWLFNDTHVEHLTFENVYAHFQRFQSATPYVLIFEKEIQEKETNVTQLPIISYLQTLVDRDNQLFTQEQKRRSRSSRSADMSDVSEPYLRNTGCKDQSPDRGPPCIF</sequence>
<dbReference type="PROSITE" id="PS00972">
    <property type="entry name" value="USP_1"/>
    <property type="match status" value="1"/>
</dbReference>
<evidence type="ECO:0000259" key="3">
    <source>
        <dbReference type="PROSITE" id="PS50235"/>
    </source>
</evidence>
<evidence type="ECO:0000313" key="7">
    <source>
        <dbReference type="Proteomes" id="UP000663870"/>
    </source>
</evidence>
<evidence type="ECO:0000313" key="5">
    <source>
        <dbReference type="EMBL" id="CAF0967171.1"/>
    </source>
</evidence>
<dbReference type="InterPro" id="IPR038765">
    <property type="entry name" value="Papain-like_cys_pep_sf"/>
</dbReference>
<dbReference type="SUPFAM" id="SSF54001">
    <property type="entry name" value="Cysteine proteinases"/>
    <property type="match status" value="1"/>
</dbReference>
<evidence type="ECO:0000256" key="2">
    <source>
        <dbReference type="SAM" id="MobiDB-lite"/>
    </source>
</evidence>
<evidence type="ECO:0000313" key="4">
    <source>
        <dbReference type="EMBL" id="CAF0796046.1"/>
    </source>
</evidence>
<keyword evidence="7" id="KW-1185">Reference proteome</keyword>
<protein>
    <recommendedName>
        <fullName evidence="1">Ubiquitin carboxyl-terminal hydrolase</fullName>
        <ecNumber evidence="1">3.4.19.12</ecNumber>
    </recommendedName>
</protein>
<dbReference type="EMBL" id="CAJNOH010000039">
    <property type="protein sequence ID" value="CAF0796046.1"/>
    <property type="molecule type" value="Genomic_DNA"/>
</dbReference>
<feature type="domain" description="USP" evidence="3">
    <location>
        <begin position="438"/>
        <end position="757"/>
    </location>
</feature>
<dbReference type="GO" id="GO:0016579">
    <property type="term" value="P:protein deubiquitination"/>
    <property type="evidence" value="ECO:0007669"/>
    <property type="project" value="InterPro"/>
</dbReference>
<organism evidence="4 6">
    <name type="scientific">Rotaria sordida</name>
    <dbReference type="NCBI Taxonomy" id="392033"/>
    <lineage>
        <taxon>Eukaryota</taxon>
        <taxon>Metazoa</taxon>
        <taxon>Spiralia</taxon>
        <taxon>Gnathifera</taxon>
        <taxon>Rotifera</taxon>
        <taxon>Eurotatoria</taxon>
        <taxon>Bdelloidea</taxon>
        <taxon>Philodinida</taxon>
        <taxon>Philodinidae</taxon>
        <taxon>Rotaria</taxon>
    </lineage>
</organism>
<dbReference type="EMBL" id="CAJNOL010000257">
    <property type="protein sequence ID" value="CAF0967171.1"/>
    <property type="molecule type" value="Genomic_DNA"/>
</dbReference>
<dbReference type="Gene3D" id="3.90.70.10">
    <property type="entry name" value="Cysteine proteinases"/>
    <property type="match status" value="1"/>
</dbReference>
<dbReference type="PANTHER" id="PTHR24006:SF908">
    <property type="entry name" value="DEUBIQUITINATING APOPTOTIC INHIBITOR, ISOFORM A"/>
    <property type="match status" value="1"/>
</dbReference>
<dbReference type="InterPro" id="IPR050164">
    <property type="entry name" value="Peptidase_C19"/>
</dbReference>
<comment type="similarity">
    <text evidence="1">Belongs to the peptidase C19 family.</text>
</comment>
<keyword evidence="1" id="KW-0788">Thiol protease</keyword>
<proteinExistence type="inferred from homology"/>
<dbReference type="InterPro" id="IPR001394">
    <property type="entry name" value="Peptidase_C19_UCH"/>
</dbReference>
<dbReference type="GO" id="GO:0005634">
    <property type="term" value="C:nucleus"/>
    <property type="evidence" value="ECO:0007669"/>
    <property type="project" value="TreeGrafter"/>
</dbReference>
<dbReference type="PANTHER" id="PTHR24006">
    <property type="entry name" value="UBIQUITIN CARBOXYL-TERMINAL HYDROLASE"/>
    <property type="match status" value="1"/>
</dbReference>
<dbReference type="Proteomes" id="UP000663870">
    <property type="component" value="Unassembled WGS sequence"/>
</dbReference>
<dbReference type="EC" id="3.4.19.12" evidence="1"/>
<name>A0A813SJM6_9BILA</name>
<dbReference type="GO" id="GO:0005829">
    <property type="term" value="C:cytosol"/>
    <property type="evidence" value="ECO:0007669"/>
    <property type="project" value="TreeGrafter"/>
</dbReference>
<dbReference type="PROSITE" id="PS50235">
    <property type="entry name" value="USP_3"/>
    <property type="match status" value="1"/>
</dbReference>
<keyword evidence="1" id="KW-0645">Protease</keyword>
<comment type="caution">
    <text evidence="4">The sequence shown here is derived from an EMBL/GenBank/DDBJ whole genome shotgun (WGS) entry which is preliminary data.</text>
</comment>